<protein>
    <submittedName>
        <fullName evidence="3">Salivary glue protein Sgs-4-like</fullName>
    </submittedName>
</protein>
<organism evidence="2 3">
    <name type="scientific">Spodoptera litura</name>
    <name type="common">Asian cotton leafworm</name>
    <dbReference type="NCBI Taxonomy" id="69820"/>
    <lineage>
        <taxon>Eukaryota</taxon>
        <taxon>Metazoa</taxon>
        <taxon>Ecdysozoa</taxon>
        <taxon>Arthropoda</taxon>
        <taxon>Hexapoda</taxon>
        <taxon>Insecta</taxon>
        <taxon>Pterygota</taxon>
        <taxon>Neoptera</taxon>
        <taxon>Endopterygota</taxon>
        <taxon>Lepidoptera</taxon>
        <taxon>Glossata</taxon>
        <taxon>Ditrysia</taxon>
        <taxon>Noctuoidea</taxon>
        <taxon>Noctuidae</taxon>
        <taxon>Amphipyrinae</taxon>
        <taxon>Spodoptera</taxon>
    </lineage>
</organism>
<dbReference type="Proteomes" id="UP000301870">
    <property type="component" value="Chromosome 1"/>
</dbReference>
<keyword evidence="2" id="KW-1185">Reference proteome</keyword>
<proteinExistence type="predicted"/>
<evidence type="ECO:0000256" key="1">
    <source>
        <dbReference type="SAM" id="MobiDB-lite"/>
    </source>
</evidence>
<accession>A0A9J7ILI1</accession>
<dbReference type="AlphaFoldDB" id="A0A9J7ILI1"/>
<dbReference type="GeneID" id="111348814"/>
<dbReference type="RefSeq" id="XP_022815450.1">
    <property type="nucleotide sequence ID" value="XM_022959682.1"/>
</dbReference>
<dbReference type="KEGG" id="sliu:111348814"/>
<feature type="compositionally biased region" description="Gly residues" evidence="1">
    <location>
        <begin position="262"/>
        <end position="275"/>
    </location>
</feature>
<name>A0A9J7ILI1_SPOLT</name>
<gene>
    <name evidence="3" type="primary">LOC111348814</name>
</gene>
<dbReference type="OrthoDB" id="7486728at2759"/>
<feature type="compositionally biased region" description="Polar residues" evidence="1">
    <location>
        <begin position="279"/>
        <end position="289"/>
    </location>
</feature>
<sequence length="336" mass="35277">MAKRLKLDVLNVLSGYQNFHNLLAGQESRIYNGFSRLVVPRPIPTRRPDCKYYQQDYVKRPTQDFAKLVLSEPLKYKTMTRKLSNTPLTGKWLTTVHSYPSVPPGCGIPSGNSYSFYYDVKNPKCPPPAPKVPEDPCCKPKKKAPVCPEEPKCDPCGKKVKPRDPCEPNPRKGKCNFTVPMKLCRFYSTKGCPKRGDGGGKKKCGGGGGGGGAKKGKCGGDGGEKPKPCASKNKSGGGGVCGAKKSGGDGKPKACGSRKKSGGGGVCGAKKGGGMKTKSCGSRKSSTRSCGAKSGKENTCASHRAKLPTRTCGGGGSKSGKCGGARTKPSKSKCGK</sequence>
<evidence type="ECO:0000313" key="2">
    <source>
        <dbReference type="Proteomes" id="UP000301870"/>
    </source>
</evidence>
<feature type="region of interest" description="Disordered" evidence="1">
    <location>
        <begin position="194"/>
        <end position="336"/>
    </location>
</feature>
<reference evidence="3" key="1">
    <citation type="submission" date="2025-08" db="UniProtKB">
        <authorList>
            <consortium name="RefSeq"/>
        </authorList>
    </citation>
    <scope>IDENTIFICATION</scope>
    <source>
        <strain evidence="3">Ishihara</strain>
        <tissue evidence="3">Whole body</tissue>
    </source>
</reference>
<feature type="compositionally biased region" description="Gly residues" evidence="1">
    <location>
        <begin position="312"/>
        <end position="323"/>
    </location>
</feature>
<evidence type="ECO:0000313" key="3">
    <source>
        <dbReference type="RefSeq" id="XP_022815450.1"/>
    </source>
</evidence>